<reference evidence="2" key="1">
    <citation type="submission" date="2024-06" db="EMBL/GenBank/DDBJ databases">
        <authorList>
            <person name="Liu X."/>
            <person name="Lenzi L."/>
            <person name="Haldenby T S."/>
            <person name="Uol C."/>
        </authorList>
    </citation>
    <scope>NUCLEOTIDE SEQUENCE</scope>
</reference>
<feature type="compositionally biased region" description="Basic and acidic residues" evidence="1">
    <location>
        <begin position="106"/>
        <end position="126"/>
    </location>
</feature>
<dbReference type="EMBL" id="CAXLJL010000933">
    <property type="protein sequence ID" value="CAL5141712.1"/>
    <property type="molecule type" value="Genomic_DNA"/>
</dbReference>
<dbReference type="AlphaFoldDB" id="A0AAV2TWE1"/>
<feature type="region of interest" description="Disordered" evidence="1">
    <location>
        <begin position="168"/>
        <end position="193"/>
    </location>
</feature>
<comment type="caution">
    <text evidence="2">The sequence shown here is derived from an EMBL/GenBank/DDBJ whole genome shotgun (WGS) entry which is preliminary data.</text>
</comment>
<evidence type="ECO:0000313" key="3">
    <source>
        <dbReference type="Proteomes" id="UP001497525"/>
    </source>
</evidence>
<proteinExistence type="predicted"/>
<gene>
    <name evidence="2" type="ORF">CDAUBV1_LOCUS17037</name>
</gene>
<sequence>MGSGFDSPDNNTNNSVLFNEARVCELIRNDFTTRHSRSPPCTRERTRLPAIDTTANRRDTGVNGGSKSHGPWGDAKQSKEQTQETIKFPRICKRWSPTPTNTHFFRRTDGENKNRLPSNLHKDIHTTRSNSTTGPTPNPILLPINFADTTQAAGEKRLHTKTKRLKDEIQTTNQGSVFPSVTYQDTLHMNNER</sequence>
<evidence type="ECO:0000256" key="1">
    <source>
        <dbReference type="SAM" id="MobiDB-lite"/>
    </source>
</evidence>
<feature type="region of interest" description="Disordered" evidence="1">
    <location>
        <begin position="50"/>
        <end position="84"/>
    </location>
</feature>
<dbReference type="Proteomes" id="UP001497525">
    <property type="component" value="Unassembled WGS sequence"/>
</dbReference>
<organism evidence="2 3">
    <name type="scientific">Calicophoron daubneyi</name>
    <name type="common">Rumen fluke</name>
    <name type="synonym">Paramphistomum daubneyi</name>
    <dbReference type="NCBI Taxonomy" id="300641"/>
    <lineage>
        <taxon>Eukaryota</taxon>
        <taxon>Metazoa</taxon>
        <taxon>Spiralia</taxon>
        <taxon>Lophotrochozoa</taxon>
        <taxon>Platyhelminthes</taxon>
        <taxon>Trematoda</taxon>
        <taxon>Digenea</taxon>
        <taxon>Plagiorchiida</taxon>
        <taxon>Pronocephalata</taxon>
        <taxon>Paramphistomoidea</taxon>
        <taxon>Paramphistomidae</taxon>
        <taxon>Calicophoron</taxon>
    </lineage>
</organism>
<accession>A0AAV2TWE1</accession>
<feature type="compositionally biased region" description="Polar residues" evidence="1">
    <location>
        <begin position="170"/>
        <end position="193"/>
    </location>
</feature>
<protein>
    <submittedName>
        <fullName evidence="2">Uncharacterized protein</fullName>
    </submittedName>
</protein>
<evidence type="ECO:0000313" key="2">
    <source>
        <dbReference type="EMBL" id="CAL5141712.1"/>
    </source>
</evidence>
<name>A0AAV2TWE1_CALDB</name>
<feature type="region of interest" description="Disordered" evidence="1">
    <location>
        <begin position="97"/>
        <end position="139"/>
    </location>
</feature>